<comment type="similarity">
    <text evidence="1 6">Belongs to the peptidase S9A family.</text>
</comment>
<dbReference type="PANTHER" id="PTHR11757">
    <property type="entry name" value="PROTEASE FAMILY S9A OLIGOPEPTIDASE"/>
    <property type="match status" value="1"/>
</dbReference>
<dbReference type="Pfam" id="PF02897">
    <property type="entry name" value="Peptidase_S9_N"/>
    <property type="match status" value="1"/>
</dbReference>
<evidence type="ECO:0000259" key="8">
    <source>
        <dbReference type="Pfam" id="PF02897"/>
    </source>
</evidence>
<evidence type="ECO:0000256" key="6">
    <source>
        <dbReference type="RuleBase" id="RU368024"/>
    </source>
</evidence>
<proteinExistence type="inferred from homology"/>
<evidence type="ECO:0000313" key="10">
    <source>
        <dbReference type="Proteomes" id="UP000250235"/>
    </source>
</evidence>
<keyword evidence="10" id="KW-1185">Reference proteome</keyword>
<dbReference type="GO" id="GO:0009507">
    <property type="term" value="C:chloroplast"/>
    <property type="evidence" value="ECO:0007669"/>
    <property type="project" value="TreeGrafter"/>
</dbReference>
<dbReference type="Gene3D" id="3.40.50.1820">
    <property type="entry name" value="alpha/beta hydrolase"/>
    <property type="match status" value="2"/>
</dbReference>
<feature type="domain" description="Peptidase S9 prolyl oligopeptidase catalytic" evidence="7">
    <location>
        <begin position="482"/>
        <end position="694"/>
    </location>
</feature>
<evidence type="ECO:0000313" key="9">
    <source>
        <dbReference type="EMBL" id="KZV38336.1"/>
    </source>
</evidence>
<keyword evidence="4 6" id="KW-0720">Serine protease</keyword>
<name>A0A2Z7BVN2_9LAMI</name>
<evidence type="ECO:0000256" key="1">
    <source>
        <dbReference type="ARBA" id="ARBA00005228"/>
    </source>
</evidence>
<dbReference type="EMBL" id="KV001975">
    <property type="protein sequence ID" value="KZV38336.1"/>
    <property type="molecule type" value="Genomic_DNA"/>
</dbReference>
<organism evidence="9 10">
    <name type="scientific">Dorcoceras hygrometricum</name>
    <dbReference type="NCBI Taxonomy" id="472368"/>
    <lineage>
        <taxon>Eukaryota</taxon>
        <taxon>Viridiplantae</taxon>
        <taxon>Streptophyta</taxon>
        <taxon>Embryophyta</taxon>
        <taxon>Tracheophyta</taxon>
        <taxon>Spermatophyta</taxon>
        <taxon>Magnoliopsida</taxon>
        <taxon>eudicotyledons</taxon>
        <taxon>Gunneridae</taxon>
        <taxon>Pentapetalae</taxon>
        <taxon>asterids</taxon>
        <taxon>lamiids</taxon>
        <taxon>Lamiales</taxon>
        <taxon>Gesneriaceae</taxon>
        <taxon>Didymocarpoideae</taxon>
        <taxon>Trichosporeae</taxon>
        <taxon>Loxocarpinae</taxon>
        <taxon>Dorcoceras</taxon>
    </lineage>
</organism>
<evidence type="ECO:0000256" key="3">
    <source>
        <dbReference type="ARBA" id="ARBA00022801"/>
    </source>
</evidence>
<dbReference type="AlphaFoldDB" id="A0A2Z7BVN2"/>
<evidence type="ECO:0000256" key="5">
    <source>
        <dbReference type="ARBA" id="ARBA00045448"/>
    </source>
</evidence>
<dbReference type="Pfam" id="PF00326">
    <property type="entry name" value="Peptidase_S9"/>
    <property type="match status" value="1"/>
</dbReference>
<dbReference type="InterPro" id="IPR023302">
    <property type="entry name" value="Pept_S9A_N"/>
</dbReference>
<dbReference type="Gene3D" id="2.130.10.120">
    <property type="entry name" value="Prolyl oligopeptidase, N-terminal domain"/>
    <property type="match status" value="2"/>
</dbReference>
<dbReference type="SUPFAM" id="SSF53474">
    <property type="entry name" value="alpha/beta-Hydrolases"/>
    <property type="match status" value="1"/>
</dbReference>
<reference evidence="9 10" key="1">
    <citation type="journal article" date="2015" name="Proc. Natl. Acad. Sci. U.S.A.">
        <title>The resurrection genome of Boea hygrometrica: A blueprint for survival of dehydration.</title>
        <authorList>
            <person name="Xiao L."/>
            <person name="Yang G."/>
            <person name="Zhang L."/>
            <person name="Yang X."/>
            <person name="Zhao S."/>
            <person name="Ji Z."/>
            <person name="Zhou Q."/>
            <person name="Hu M."/>
            <person name="Wang Y."/>
            <person name="Chen M."/>
            <person name="Xu Y."/>
            <person name="Jin H."/>
            <person name="Xiao X."/>
            <person name="Hu G."/>
            <person name="Bao F."/>
            <person name="Hu Y."/>
            <person name="Wan P."/>
            <person name="Li L."/>
            <person name="Deng X."/>
            <person name="Kuang T."/>
            <person name="Xiang C."/>
            <person name="Zhu J.K."/>
            <person name="Oliver M.J."/>
            <person name="He Y."/>
        </authorList>
    </citation>
    <scope>NUCLEOTIDE SEQUENCE [LARGE SCALE GENOMIC DNA]</scope>
    <source>
        <strain evidence="10">cv. XS01</strain>
    </source>
</reference>
<dbReference type="EC" id="3.4.21.-" evidence="6"/>
<dbReference type="PANTHER" id="PTHR11757:SF12">
    <property type="entry name" value="PROLYL ENDOPEPTIDASE"/>
    <property type="match status" value="1"/>
</dbReference>
<sequence>MAGLTSNLILSRSSIKKTLLPLTFQISKELHAAFFCSSCKNKNFGFTPPPHLPPDVKKVPFESTVHGVTFQDPFNWMSNTNDPDFIAYLHRENSYAEAFMRDTEELQRSLYSEMISRIPAKISTPPERWGRWLYYQCIPEGKEHPVMCRKLAVEKKGYVHVGTCRVSPCHNFLAYTLDTTGEERFQLQIKDLRTNAILPYFRVEGVMSLAWGQDGCTLFYTLNDQNQRPYRVICTKLGSDFVHDDIIYTENDSQFCVDITNTKNGKFITDAIMPGEDVCLEDMDMFNEHLVLFLNEKGCRSICSIDMPFDVDRQKQMEIRDLNPWFFPMPSNMCTVTPSSNHDFKNSVYRVVLSSPVMPDLIVDYDMARKTFAIVQQEDVTNISMNVVDNSSPFSNPDTVKSLEYSYKKEKDTTDNGFHQWKDFSQKYTCQEKVVVSHDGVKVPLTILFSRTAFQKGQSPGLLHGYGAYGENLDKSWCPDRLSLLDRGWMFAFADVRGGAGADPSWHQSGRVLNKLNSIIDFVACGKYLIDEGLVHRNQLGAVGISAGCLLVGAAVNMHPELFRAAILKVPFLDVLNTLLDPNSPLTTLDYEEFGNPQTKSCFDYILKYSPYDNISQGVCYPSMLLLSSFNDSRVGVWEAAKWVAKIRDKACSCCSSSVILQTNMTGGHFSDGGHFSHCLETAYEYAFLLKVTGVLNQISGQENRAA</sequence>
<protein>
    <recommendedName>
        <fullName evidence="6">Prolyl endopeptidase</fullName>
        <ecNumber evidence="6">3.4.21.-</ecNumber>
    </recommendedName>
</protein>
<dbReference type="SUPFAM" id="SSF50993">
    <property type="entry name" value="Peptidase/esterase 'gauge' domain"/>
    <property type="match status" value="1"/>
</dbReference>
<comment type="function">
    <text evidence="5">Serine peptidase whose precise substrate specificity remains unclear. Does not cleave peptides after a arginine or lysine residue. Regulates trans-Golgi network morphology and sorting by regulating the membrane binding of the AP-1 complex. May play a role in the regulation of synaptic vesicle exocytosis.</text>
</comment>
<feature type="domain" description="Peptidase S9A N-terminal" evidence="8">
    <location>
        <begin position="55"/>
        <end position="275"/>
    </location>
</feature>
<evidence type="ECO:0000256" key="2">
    <source>
        <dbReference type="ARBA" id="ARBA00022670"/>
    </source>
</evidence>
<dbReference type="InterPro" id="IPR002470">
    <property type="entry name" value="Peptidase_S9A"/>
</dbReference>
<evidence type="ECO:0000256" key="4">
    <source>
        <dbReference type="ARBA" id="ARBA00022825"/>
    </source>
</evidence>
<dbReference type="GO" id="GO:0006508">
    <property type="term" value="P:proteolysis"/>
    <property type="evidence" value="ECO:0007669"/>
    <property type="project" value="UniProtKB-KW"/>
</dbReference>
<dbReference type="InterPro" id="IPR001375">
    <property type="entry name" value="Peptidase_S9_cat"/>
</dbReference>
<dbReference type="GO" id="GO:0004252">
    <property type="term" value="F:serine-type endopeptidase activity"/>
    <property type="evidence" value="ECO:0007669"/>
    <property type="project" value="UniProtKB-UniRule"/>
</dbReference>
<keyword evidence="2 6" id="KW-0645">Protease</keyword>
<dbReference type="OrthoDB" id="248387at2759"/>
<keyword evidence="3 6" id="KW-0378">Hydrolase</keyword>
<dbReference type="Proteomes" id="UP000250235">
    <property type="component" value="Unassembled WGS sequence"/>
</dbReference>
<accession>A0A2Z7BVN2</accession>
<dbReference type="InterPro" id="IPR051543">
    <property type="entry name" value="Serine_Peptidase_S9A"/>
</dbReference>
<dbReference type="InterPro" id="IPR029058">
    <property type="entry name" value="AB_hydrolase_fold"/>
</dbReference>
<gene>
    <name evidence="9" type="ORF">F511_24095</name>
</gene>
<evidence type="ECO:0000259" key="7">
    <source>
        <dbReference type="Pfam" id="PF00326"/>
    </source>
</evidence>
<dbReference type="PRINTS" id="PR00862">
    <property type="entry name" value="PROLIGOPTASE"/>
</dbReference>